<dbReference type="InterPro" id="IPR050351">
    <property type="entry name" value="BphY/WalK/GraS-like"/>
</dbReference>
<proteinExistence type="predicted"/>
<evidence type="ECO:0000256" key="9">
    <source>
        <dbReference type="ARBA" id="ARBA00022679"/>
    </source>
</evidence>
<dbReference type="InterPro" id="IPR036890">
    <property type="entry name" value="HATPase_C_sf"/>
</dbReference>
<dbReference type="NCBIfam" id="NF008235">
    <property type="entry name" value="PRK11006.1"/>
    <property type="match status" value="1"/>
</dbReference>
<dbReference type="CDD" id="cd00130">
    <property type="entry name" value="PAS"/>
    <property type="match status" value="1"/>
</dbReference>
<evidence type="ECO:0000256" key="11">
    <source>
        <dbReference type="ARBA" id="ARBA00022741"/>
    </source>
</evidence>
<dbReference type="SMART" id="SM00387">
    <property type="entry name" value="HATPase_c"/>
    <property type="match status" value="1"/>
</dbReference>
<evidence type="ECO:0000256" key="1">
    <source>
        <dbReference type="ARBA" id="ARBA00000085"/>
    </source>
</evidence>
<feature type="domain" description="PAS" evidence="20">
    <location>
        <begin position="87"/>
        <end position="136"/>
    </location>
</feature>
<gene>
    <name evidence="21" type="primary">phoR</name>
    <name evidence="21" type="ORF">ACFOMG_10005</name>
</gene>
<evidence type="ECO:0000313" key="22">
    <source>
        <dbReference type="Proteomes" id="UP001595722"/>
    </source>
</evidence>
<keyword evidence="6" id="KW-1003">Cell membrane</keyword>
<evidence type="ECO:0000259" key="20">
    <source>
        <dbReference type="PROSITE" id="PS50112"/>
    </source>
</evidence>
<reference evidence="22" key="1">
    <citation type="journal article" date="2019" name="Int. J. Syst. Evol. Microbiol.">
        <title>The Global Catalogue of Microorganisms (GCM) 10K type strain sequencing project: providing services to taxonomists for standard genome sequencing and annotation.</title>
        <authorList>
            <consortium name="The Broad Institute Genomics Platform"/>
            <consortium name="The Broad Institute Genome Sequencing Center for Infectious Disease"/>
            <person name="Wu L."/>
            <person name="Ma J."/>
        </authorList>
    </citation>
    <scope>NUCLEOTIDE SEQUENCE [LARGE SCALE GENOMIC DNA]</scope>
    <source>
        <strain evidence="22">KCTC 42424</strain>
    </source>
</reference>
<evidence type="ECO:0000256" key="7">
    <source>
        <dbReference type="ARBA" id="ARBA00022553"/>
    </source>
</evidence>
<evidence type="ECO:0000256" key="16">
    <source>
        <dbReference type="ARBA" id="ARBA00023136"/>
    </source>
</evidence>
<evidence type="ECO:0000313" key="21">
    <source>
        <dbReference type="EMBL" id="MFC3680429.1"/>
    </source>
</evidence>
<dbReference type="PROSITE" id="PS50112">
    <property type="entry name" value="PAS"/>
    <property type="match status" value="1"/>
</dbReference>
<dbReference type="NCBIfam" id="TIGR02966">
    <property type="entry name" value="phoR_proteo"/>
    <property type="match status" value="1"/>
</dbReference>
<dbReference type="InterPro" id="IPR014310">
    <property type="entry name" value="Sig_transdc_His_kinase_PhoR"/>
</dbReference>
<dbReference type="InterPro" id="IPR004358">
    <property type="entry name" value="Sig_transdc_His_kin-like_C"/>
</dbReference>
<keyword evidence="12 21" id="KW-0418">Kinase</keyword>
<evidence type="ECO:0000256" key="6">
    <source>
        <dbReference type="ARBA" id="ARBA00022475"/>
    </source>
</evidence>
<dbReference type="CDD" id="cd00082">
    <property type="entry name" value="HisKA"/>
    <property type="match status" value="1"/>
</dbReference>
<comment type="catalytic activity">
    <reaction evidence="1">
        <text>ATP + protein L-histidine = ADP + protein N-phospho-L-histidine.</text>
        <dbReference type="EC" id="2.7.13.3"/>
    </reaction>
</comment>
<name>A0ABV7VSE5_9GAMM</name>
<dbReference type="Gene3D" id="1.10.287.130">
    <property type="match status" value="1"/>
</dbReference>
<keyword evidence="11" id="KW-0547">Nucleotide-binding</keyword>
<evidence type="ECO:0000259" key="19">
    <source>
        <dbReference type="PROSITE" id="PS50109"/>
    </source>
</evidence>
<dbReference type="PRINTS" id="PR00344">
    <property type="entry name" value="BCTRLSENSOR"/>
</dbReference>
<dbReference type="SMART" id="SM00388">
    <property type="entry name" value="HisKA"/>
    <property type="match status" value="1"/>
</dbReference>
<dbReference type="InterPro" id="IPR036097">
    <property type="entry name" value="HisK_dim/P_sf"/>
</dbReference>
<dbReference type="InterPro" id="IPR003594">
    <property type="entry name" value="HATPase_dom"/>
</dbReference>
<dbReference type="InterPro" id="IPR035965">
    <property type="entry name" value="PAS-like_dom_sf"/>
</dbReference>
<accession>A0ABV7VSE5</accession>
<evidence type="ECO:0000256" key="8">
    <source>
        <dbReference type="ARBA" id="ARBA00022592"/>
    </source>
</evidence>
<dbReference type="EMBL" id="JBHRYB010000008">
    <property type="protein sequence ID" value="MFC3680429.1"/>
    <property type="molecule type" value="Genomic_DNA"/>
</dbReference>
<keyword evidence="15" id="KW-0902">Two-component regulatory system</keyword>
<sequence>MAPAWRRELRRILLLLAAAAGIGYQFQQLELTLAISCFCYIIWQWLQLYRLHHWLQQKQTTQLPSTLGIWGSIFRQTQRLQRRSQKNQQRLQAIINRIQDSTAALQDAVLMVDSHGNLEWWNRAASDFLGLKPVDVGQPISNLIRNPLFKDYFDSVDYDEPLSIASPVNSQLQLQFNITLFGRKDRLILVHDVTRLKQLEQMRKDFVANVSHELRTPLTVVSGYIETMGMAADQLPPRWARMIEQMSQQSQRMENLITDLLMLSRLETSHQTQQQEVAVMPLLQTIVADARALSGEQQHRIELKVAQPDRIRGYAEELHSAFSNLVFNAVKYTPAGGHIQVDWQHDQQGARLTVTDNGPGIDEHHIPRLTERFYRADPSRNNQTGGTGLGLAIVKHVLLRHQAELHIHSELGQGSEFCCHFPAARCLFSPPADDQADQQRPQSLAHTGDITG</sequence>
<dbReference type="PROSITE" id="PS50109">
    <property type="entry name" value="HIS_KIN"/>
    <property type="match status" value="1"/>
</dbReference>
<keyword evidence="9 21" id="KW-0808">Transferase</keyword>
<evidence type="ECO:0000256" key="17">
    <source>
        <dbReference type="ARBA" id="ARBA00025207"/>
    </source>
</evidence>
<evidence type="ECO:0000256" key="4">
    <source>
        <dbReference type="ARBA" id="ARBA00019665"/>
    </source>
</evidence>
<feature type="domain" description="Histidine kinase" evidence="19">
    <location>
        <begin position="209"/>
        <end position="425"/>
    </location>
</feature>
<keyword evidence="8" id="KW-0592">Phosphate transport</keyword>
<keyword evidence="10" id="KW-0812">Transmembrane</keyword>
<evidence type="ECO:0000256" key="14">
    <source>
        <dbReference type="ARBA" id="ARBA00022989"/>
    </source>
</evidence>
<dbReference type="InterPro" id="IPR005467">
    <property type="entry name" value="His_kinase_dom"/>
</dbReference>
<dbReference type="InterPro" id="IPR021766">
    <property type="entry name" value="PhoR_N"/>
</dbReference>
<feature type="compositionally biased region" description="Low complexity" evidence="18">
    <location>
        <begin position="432"/>
        <end position="442"/>
    </location>
</feature>
<evidence type="ECO:0000256" key="10">
    <source>
        <dbReference type="ARBA" id="ARBA00022692"/>
    </source>
</evidence>
<organism evidence="21 22">
    <name type="scientific">Bacterioplanoides pacificum</name>
    <dbReference type="NCBI Taxonomy" id="1171596"/>
    <lineage>
        <taxon>Bacteria</taxon>
        <taxon>Pseudomonadati</taxon>
        <taxon>Pseudomonadota</taxon>
        <taxon>Gammaproteobacteria</taxon>
        <taxon>Oceanospirillales</taxon>
        <taxon>Oceanospirillaceae</taxon>
        <taxon>Bacterioplanoides</taxon>
    </lineage>
</organism>
<dbReference type="Gene3D" id="3.30.565.10">
    <property type="entry name" value="Histidine kinase-like ATPase, C-terminal domain"/>
    <property type="match status" value="1"/>
</dbReference>
<dbReference type="GO" id="GO:0004673">
    <property type="term" value="F:protein histidine kinase activity"/>
    <property type="evidence" value="ECO:0007669"/>
    <property type="project" value="UniProtKB-EC"/>
</dbReference>
<dbReference type="PANTHER" id="PTHR45453">
    <property type="entry name" value="PHOSPHATE REGULON SENSOR PROTEIN PHOR"/>
    <property type="match status" value="1"/>
</dbReference>
<evidence type="ECO:0000256" key="2">
    <source>
        <dbReference type="ARBA" id="ARBA00004236"/>
    </source>
</evidence>
<keyword evidence="5" id="KW-0813">Transport</keyword>
<dbReference type="Pfam" id="PF02518">
    <property type="entry name" value="HATPase_c"/>
    <property type="match status" value="1"/>
</dbReference>
<dbReference type="RefSeq" id="WP_376866395.1">
    <property type="nucleotide sequence ID" value="NZ_JBHRYB010000008.1"/>
</dbReference>
<evidence type="ECO:0000256" key="5">
    <source>
        <dbReference type="ARBA" id="ARBA00022448"/>
    </source>
</evidence>
<comment type="function">
    <text evidence="17">Member of the two-component regulatory system PhoR/PhoB involved in the phosphate regulon genes expression. PhoR may function as a membrane-associated protein kinase that phosphorylates PhoB in response to environmental signals.</text>
</comment>
<keyword evidence="16" id="KW-0472">Membrane</keyword>
<dbReference type="Pfam" id="PF11808">
    <property type="entry name" value="PhoR"/>
    <property type="match status" value="1"/>
</dbReference>
<evidence type="ECO:0000256" key="3">
    <source>
        <dbReference type="ARBA" id="ARBA00012438"/>
    </source>
</evidence>
<keyword evidence="13" id="KW-0067">ATP-binding</keyword>
<dbReference type="PANTHER" id="PTHR45453:SF1">
    <property type="entry name" value="PHOSPHATE REGULON SENSOR PROTEIN PHOR"/>
    <property type="match status" value="1"/>
</dbReference>
<dbReference type="InterPro" id="IPR003661">
    <property type="entry name" value="HisK_dim/P_dom"/>
</dbReference>
<evidence type="ECO:0000256" key="15">
    <source>
        <dbReference type="ARBA" id="ARBA00023012"/>
    </source>
</evidence>
<dbReference type="Gene3D" id="3.30.450.20">
    <property type="entry name" value="PAS domain"/>
    <property type="match status" value="1"/>
</dbReference>
<dbReference type="SUPFAM" id="SSF47384">
    <property type="entry name" value="Homodimeric domain of signal transducing histidine kinase"/>
    <property type="match status" value="1"/>
</dbReference>
<feature type="region of interest" description="Disordered" evidence="18">
    <location>
        <begin position="432"/>
        <end position="452"/>
    </location>
</feature>
<dbReference type="SUPFAM" id="SSF55874">
    <property type="entry name" value="ATPase domain of HSP90 chaperone/DNA topoisomerase II/histidine kinase"/>
    <property type="match status" value="1"/>
</dbReference>
<dbReference type="Proteomes" id="UP001595722">
    <property type="component" value="Unassembled WGS sequence"/>
</dbReference>
<evidence type="ECO:0000256" key="13">
    <source>
        <dbReference type="ARBA" id="ARBA00022840"/>
    </source>
</evidence>
<comment type="subcellular location">
    <subcellularLocation>
        <location evidence="2">Cell membrane</location>
    </subcellularLocation>
</comment>
<keyword evidence="22" id="KW-1185">Reference proteome</keyword>
<dbReference type="Pfam" id="PF00512">
    <property type="entry name" value="HisKA"/>
    <property type="match status" value="1"/>
</dbReference>
<evidence type="ECO:0000256" key="18">
    <source>
        <dbReference type="SAM" id="MobiDB-lite"/>
    </source>
</evidence>
<keyword evidence="7" id="KW-0597">Phosphoprotein</keyword>
<dbReference type="InterPro" id="IPR000014">
    <property type="entry name" value="PAS"/>
</dbReference>
<dbReference type="SUPFAM" id="SSF55785">
    <property type="entry name" value="PYP-like sensor domain (PAS domain)"/>
    <property type="match status" value="1"/>
</dbReference>
<comment type="caution">
    <text evidence="21">The sequence shown here is derived from an EMBL/GenBank/DDBJ whole genome shotgun (WGS) entry which is preliminary data.</text>
</comment>
<keyword evidence="14" id="KW-1133">Transmembrane helix</keyword>
<dbReference type="Pfam" id="PF13188">
    <property type="entry name" value="PAS_8"/>
    <property type="match status" value="1"/>
</dbReference>
<evidence type="ECO:0000256" key="12">
    <source>
        <dbReference type="ARBA" id="ARBA00022777"/>
    </source>
</evidence>
<protein>
    <recommendedName>
        <fullName evidence="4">Phosphate regulon sensor protein PhoR</fullName>
        <ecNumber evidence="3">2.7.13.3</ecNumber>
    </recommendedName>
</protein>
<dbReference type="EC" id="2.7.13.3" evidence="3"/>